<feature type="region of interest" description="Disordered" evidence="1">
    <location>
        <begin position="1"/>
        <end position="23"/>
    </location>
</feature>
<feature type="region of interest" description="Disordered" evidence="1">
    <location>
        <begin position="50"/>
        <end position="89"/>
    </location>
</feature>
<evidence type="ECO:0000313" key="4">
    <source>
        <dbReference type="Proteomes" id="UP000175707"/>
    </source>
</evidence>
<sequence>MGVLGGSIEDKGQEEGQTKKPKLKVSKKVAIPLVGGVALAVALIVAISGHEGSPGDKTPAKLPMAPSAMKKTSAVGTPGPATRESTQPEQGLLASHAEIPAPAATAASAQIAGTPPAQQVQNLLTSASGGDATLVKEWPGPGGLTGIEYRVPDGSLGQAWIDFPKGLVLIGTLVGSNGKNYNTSGDFDLAATQSPVAETASVAAAAATAEGTVSGGLSQIMTGGNGFVVGNKGPQVTVFIDPNSTSGNQLYLDLYPMTQTGKLRVRFVPISVKEKSSLSKAEQILSAPNPAKELDVDERLFVAPRHGMDGRAGGGIKGVPNTLAMMSEVDGNTALIASAGYVDPVVLAYCDKQGAVKVLQGSQAIVRASSIPAIAGTCK</sequence>
<accession>A0A1E7Z0P4</accession>
<evidence type="ECO:0000313" key="3">
    <source>
        <dbReference type="EMBL" id="OFC62360.1"/>
    </source>
</evidence>
<comment type="caution">
    <text evidence="3">The sequence shown here is derived from an EMBL/GenBank/DDBJ whole genome shotgun (WGS) entry which is preliminary data.</text>
</comment>
<keyword evidence="2" id="KW-0812">Transmembrane</keyword>
<feature type="transmembrane region" description="Helical" evidence="2">
    <location>
        <begin position="29"/>
        <end position="49"/>
    </location>
</feature>
<protein>
    <submittedName>
        <fullName evidence="3">Uncharacterized protein</fullName>
    </submittedName>
</protein>
<organism evidence="3 4">
    <name type="scientific">Acidithiobacillus caldus</name>
    <dbReference type="NCBI Taxonomy" id="33059"/>
    <lineage>
        <taxon>Bacteria</taxon>
        <taxon>Pseudomonadati</taxon>
        <taxon>Pseudomonadota</taxon>
        <taxon>Acidithiobacillia</taxon>
        <taxon>Acidithiobacillales</taxon>
        <taxon>Acidithiobacillaceae</taxon>
        <taxon>Acidithiobacillus</taxon>
    </lineage>
</organism>
<dbReference type="Proteomes" id="UP000175707">
    <property type="component" value="Unassembled WGS sequence"/>
</dbReference>
<name>A0A1E7Z0P4_9PROT</name>
<feature type="compositionally biased region" description="Basic and acidic residues" evidence="1">
    <location>
        <begin position="8"/>
        <end position="18"/>
    </location>
</feature>
<keyword evidence="2" id="KW-0472">Membrane</keyword>
<evidence type="ECO:0000256" key="2">
    <source>
        <dbReference type="SAM" id="Phobius"/>
    </source>
</evidence>
<keyword evidence="2" id="KW-1133">Transmembrane helix</keyword>
<dbReference type="Gene3D" id="3.40.30.10">
    <property type="entry name" value="Glutaredoxin"/>
    <property type="match status" value="1"/>
</dbReference>
<gene>
    <name evidence="3" type="ORF">BAE30_02235</name>
</gene>
<dbReference type="AlphaFoldDB" id="A0A1E7Z0P4"/>
<proteinExistence type="predicted"/>
<reference evidence="3 4" key="1">
    <citation type="submission" date="2016-06" db="EMBL/GenBank/DDBJ databases">
        <title>Gene turnover analysis identifies the evolutionary adaptation of the extremophile Acidithiobacillus caldus.</title>
        <authorList>
            <person name="Zhang X."/>
        </authorList>
    </citation>
    <scope>NUCLEOTIDE SEQUENCE [LARGE SCALE GENOMIC DNA]</scope>
    <source>
        <strain evidence="3 4">S1</strain>
    </source>
</reference>
<dbReference type="EMBL" id="LZYH01000254">
    <property type="protein sequence ID" value="OFC62360.1"/>
    <property type="molecule type" value="Genomic_DNA"/>
</dbReference>
<evidence type="ECO:0000256" key="1">
    <source>
        <dbReference type="SAM" id="MobiDB-lite"/>
    </source>
</evidence>